<dbReference type="OrthoDB" id="1708823at2759"/>
<keyword evidence="2" id="KW-0472">Membrane</keyword>
<dbReference type="InterPro" id="IPR045886">
    <property type="entry name" value="ThiF/MoeB/HesA"/>
</dbReference>
<dbReference type="Gene3D" id="3.40.50.720">
    <property type="entry name" value="NAD(P)-binding Rossmann-like Domain"/>
    <property type="match status" value="1"/>
</dbReference>
<evidence type="ECO:0000256" key="2">
    <source>
        <dbReference type="SAM" id="Phobius"/>
    </source>
</evidence>
<protein>
    <submittedName>
        <fullName evidence="4">NEDD8-activating enzyme E1 regulatory subunit</fullName>
    </submittedName>
</protein>
<feature type="transmembrane region" description="Helical" evidence="2">
    <location>
        <begin position="128"/>
        <end position="152"/>
    </location>
</feature>
<dbReference type="InterPro" id="IPR035985">
    <property type="entry name" value="Ubiquitin-activating_enz"/>
</dbReference>
<keyword evidence="2" id="KW-1133">Transmembrane helix</keyword>
<feature type="transmembrane region" description="Helical" evidence="2">
    <location>
        <begin position="195"/>
        <end position="228"/>
    </location>
</feature>
<evidence type="ECO:0000259" key="3">
    <source>
        <dbReference type="Pfam" id="PF00899"/>
    </source>
</evidence>
<dbReference type="Pfam" id="PF00899">
    <property type="entry name" value="ThiF"/>
    <property type="match status" value="1"/>
</dbReference>
<feature type="compositionally biased region" description="Low complexity" evidence="1">
    <location>
        <begin position="67"/>
        <end position="79"/>
    </location>
</feature>
<dbReference type="Proteomes" id="UP000541610">
    <property type="component" value="Unassembled WGS sequence"/>
</dbReference>
<evidence type="ECO:0000313" key="4">
    <source>
        <dbReference type="EMBL" id="KAF4694989.1"/>
    </source>
</evidence>
<dbReference type="Gene3D" id="3.40.50.12550">
    <property type="entry name" value="Ubiquitin-activating enzyme E1, inactive adenylation domain, subdomain 2"/>
    <property type="match status" value="1"/>
</dbReference>
<dbReference type="PANTHER" id="PTHR10953">
    <property type="entry name" value="UBIQUITIN-ACTIVATING ENZYME E1"/>
    <property type="match status" value="1"/>
</dbReference>
<organism evidence="4 5">
    <name type="scientific">Perkinsus olseni</name>
    <name type="common">Perkinsus atlanticus</name>
    <dbReference type="NCBI Taxonomy" id="32597"/>
    <lineage>
        <taxon>Eukaryota</taxon>
        <taxon>Sar</taxon>
        <taxon>Alveolata</taxon>
        <taxon>Perkinsozoa</taxon>
        <taxon>Perkinsea</taxon>
        <taxon>Perkinsida</taxon>
        <taxon>Perkinsidae</taxon>
        <taxon>Perkinsus</taxon>
    </lineage>
</organism>
<evidence type="ECO:0000313" key="5">
    <source>
        <dbReference type="Proteomes" id="UP000541610"/>
    </source>
</evidence>
<accession>A0A7J6PFW3</accession>
<dbReference type="AlphaFoldDB" id="A0A7J6PFW3"/>
<reference evidence="4 5" key="1">
    <citation type="submission" date="2020-04" db="EMBL/GenBank/DDBJ databases">
        <title>Perkinsus olseni comparative genomics.</title>
        <authorList>
            <person name="Bogema D.R."/>
        </authorList>
    </citation>
    <scope>NUCLEOTIDE SEQUENCE [LARGE SCALE GENOMIC DNA]</scope>
    <source>
        <strain evidence="4">00978-12</strain>
    </source>
</reference>
<evidence type="ECO:0000256" key="1">
    <source>
        <dbReference type="SAM" id="MobiDB-lite"/>
    </source>
</evidence>
<feature type="transmembrane region" description="Helical" evidence="2">
    <location>
        <begin position="164"/>
        <end position="183"/>
    </location>
</feature>
<sequence>MEHQERLDGGSVDRSVAFRYHQQAIVTGRALALPHGKGGELPTQVNFPDNSITLGLPCHSVKSMLPATSHSSSASTETAPDNRRPAAADTESEEERSRRLANEPVLVYTSLSDPRLVATSISRPITRALVTAAFQTALVVIAVTGGTFVPFYDSSYVSTPTSTQYVGYLLMIASHALLLLGVYYHRVELLTIHTVILTAIGIVVLATGLMSLLDVGVVLLCLPLRYFVEDIRSKIILALGSTSVISETLKNLVLPGVGNFTVVDDLPVSERDLGQNFFVRREDLGIPRAVAVCNLLLELNPDVCGHAIVEVAHTRGLPVVQNASPSEHPYLRLAASSKSPARGCAPFNLVLVSMHHCGSRVAEAVNEWCKATGTKMLLVDSIGFVGSVRTYSASHCIVESKKDTEGDFGVDLRISQPFPELEAFTSQVIGARGEKLAALDGAEHAHVPYVLLLIAALTKWRLQDSRSPESLPSTAEDRRAIKDILIGWRRSPQEENFAEALKFVWKIKPYAIPTEVEHILVESHEHFNDSCSNFWSLARALAEFSKRHASHLPLSGVVGDMTSDTTTFVRMQEVYEAQAKRDREEVSNILSQLGKTVPEQYIDLVCKNALNMCLIEYTTVGEEWMFNDEEKVSELSSSLEDPESQARLGASQVFRQEHNDCYPGPDDVNELSSIANGLIPQLSDKGTVLEESLAQELCRYEGCELHTISAVIGGVAAQEGVKLLTHQFVPLNNTFVFNGIVGRADQLTM</sequence>
<comment type="caution">
    <text evidence="4">The sequence shown here is derived from an EMBL/GenBank/DDBJ whole genome shotgun (WGS) entry which is preliminary data.</text>
</comment>
<dbReference type="SUPFAM" id="SSF69572">
    <property type="entry name" value="Activating enzymes of the ubiquitin-like proteins"/>
    <property type="match status" value="1"/>
</dbReference>
<dbReference type="GO" id="GO:0045116">
    <property type="term" value="P:protein neddylation"/>
    <property type="evidence" value="ECO:0007669"/>
    <property type="project" value="TreeGrafter"/>
</dbReference>
<dbReference type="EMBL" id="JABANP010000025">
    <property type="protein sequence ID" value="KAF4694989.1"/>
    <property type="molecule type" value="Genomic_DNA"/>
</dbReference>
<name>A0A7J6PFW3_PEROL</name>
<feature type="domain" description="THIF-type NAD/FAD binding fold" evidence="3">
    <location>
        <begin position="229"/>
        <end position="735"/>
    </location>
</feature>
<dbReference type="GO" id="GO:0005737">
    <property type="term" value="C:cytoplasm"/>
    <property type="evidence" value="ECO:0007669"/>
    <property type="project" value="TreeGrafter"/>
</dbReference>
<feature type="region of interest" description="Disordered" evidence="1">
    <location>
        <begin position="65"/>
        <end position="99"/>
    </location>
</feature>
<dbReference type="GO" id="GO:0019781">
    <property type="term" value="F:NEDD8 activating enzyme activity"/>
    <property type="evidence" value="ECO:0007669"/>
    <property type="project" value="TreeGrafter"/>
</dbReference>
<proteinExistence type="predicted"/>
<dbReference type="InterPro" id="IPR000594">
    <property type="entry name" value="ThiF_NAD_FAD-bd"/>
</dbReference>
<keyword evidence="2" id="KW-0812">Transmembrane</keyword>
<gene>
    <name evidence="4" type="primary">NAE1</name>
    <name evidence="4" type="ORF">FOZ60_006112</name>
</gene>
<dbReference type="PANTHER" id="PTHR10953:SF29">
    <property type="entry name" value="NEDD8-ACTIVATING ENZYME E1 REGULATORY SUBUNIT"/>
    <property type="match status" value="1"/>
</dbReference>